<dbReference type="PANTHER" id="PTHR22916">
    <property type="entry name" value="GLYCOSYLTRANSFERASE"/>
    <property type="match status" value="1"/>
</dbReference>
<dbReference type="InterPro" id="IPR029044">
    <property type="entry name" value="Nucleotide-diphossugar_trans"/>
</dbReference>
<comment type="caution">
    <text evidence="4">The sequence shown here is derived from an EMBL/GenBank/DDBJ whole genome shotgun (WGS) entry which is preliminary data.</text>
</comment>
<dbReference type="CDD" id="cd00761">
    <property type="entry name" value="Glyco_tranf_GTA_type"/>
    <property type="match status" value="1"/>
</dbReference>
<dbReference type="GO" id="GO:0016757">
    <property type="term" value="F:glycosyltransferase activity"/>
    <property type="evidence" value="ECO:0007669"/>
    <property type="project" value="UniProtKB-KW"/>
</dbReference>
<dbReference type="Gene3D" id="3.90.550.10">
    <property type="entry name" value="Spore Coat Polysaccharide Biosynthesis Protein SpsA, Chain A"/>
    <property type="match status" value="1"/>
</dbReference>
<evidence type="ECO:0000259" key="3">
    <source>
        <dbReference type="Pfam" id="PF00535"/>
    </source>
</evidence>
<dbReference type="PANTHER" id="PTHR22916:SF51">
    <property type="entry name" value="GLYCOSYLTRANSFERASE EPSH-RELATED"/>
    <property type="match status" value="1"/>
</dbReference>
<organism evidence="4 5">
    <name type="scientific">Allofournierella massiliensis</name>
    <dbReference type="NCBI Taxonomy" id="1650663"/>
    <lineage>
        <taxon>Bacteria</taxon>
        <taxon>Bacillati</taxon>
        <taxon>Bacillota</taxon>
        <taxon>Clostridia</taxon>
        <taxon>Eubacteriales</taxon>
        <taxon>Oscillospiraceae</taxon>
        <taxon>Allofournierella</taxon>
    </lineage>
</organism>
<sequence>MDLISVIVPVYNALATLPRCAKSILTQSHSRLELILVDDGSADGSGGLCDALALADERVRVIHQKNGGVSTARNAGLAAAAGRWVVFVDADDALAPHALESALAAQQANPDRLVVWPFACQPEALPQTACCEGEAFGVEKTGWMYLDCCLSMPWNKLFDRQQIEAAALRFDPEYSLGEDLLFCLAYCRAFFSLDGAGFFKLREPQTFYETAENENSLTQRYRPDFCDLWMRLFGRLTADCEQAFHCPAADLTAIRHSWVCTIADGVQDTLARGEGGKADRKARARAVLSWPETAALCDALKAAGRFSPLAWAMRRRSPALVARLWKLRENRPDLYGKLEAIGQRFSRPARF</sequence>
<name>A0A4R1QN55_9FIRM</name>
<dbReference type="InterPro" id="IPR001173">
    <property type="entry name" value="Glyco_trans_2-like"/>
</dbReference>
<protein>
    <submittedName>
        <fullName evidence="4">Glycosyltransferase involved in cell wall biosynthesis</fullName>
    </submittedName>
</protein>
<keyword evidence="1" id="KW-0328">Glycosyltransferase</keyword>
<evidence type="ECO:0000313" key="5">
    <source>
        <dbReference type="Proteomes" id="UP000295184"/>
    </source>
</evidence>
<reference evidence="4 5" key="1">
    <citation type="submission" date="2019-03" db="EMBL/GenBank/DDBJ databases">
        <title>Genomic Encyclopedia of Type Strains, Phase IV (KMG-IV): sequencing the most valuable type-strain genomes for metagenomic binning, comparative biology and taxonomic classification.</title>
        <authorList>
            <person name="Goeker M."/>
        </authorList>
    </citation>
    <scope>NUCLEOTIDE SEQUENCE [LARGE SCALE GENOMIC DNA]</scope>
    <source>
        <strain evidence="4 5">DSM 100451</strain>
    </source>
</reference>
<dbReference type="Pfam" id="PF00535">
    <property type="entry name" value="Glycos_transf_2"/>
    <property type="match status" value="1"/>
</dbReference>
<dbReference type="SUPFAM" id="SSF53448">
    <property type="entry name" value="Nucleotide-diphospho-sugar transferases"/>
    <property type="match status" value="1"/>
</dbReference>
<dbReference type="STRING" id="1650663.GCA_001486665_00756"/>
<dbReference type="AlphaFoldDB" id="A0A4R1QN55"/>
<dbReference type="Proteomes" id="UP000295184">
    <property type="component" value="Unassembled WGS sequence"/>
</dbReference>
<dbReference type="EMBL" id="SLUM01000020">
    <property type="protein sequence ID" value="TCL54717.1"/>
    <property type="molecule type" value="Genomic_DNA"/>
</dbReference>
<evidence type="ECO:0000313" key="4">
    <source>
        <dbReference type="EMBL" id="TCL54717.1"/>
    </source>
</evidence>
<proteinExistence type="predicted"/>
<evidence type="ECO:0000256" key="1">
    <source>
        <dbReference type="ARBA" id="ARBA00022676"/>
    </source>
</evidence>
<dbReference type="RefSeq" id="WP_058963246.1">
    <property type="nucleotide sequence ID" value="NZ_CABKVM010000013.1"/>
</dbReference>
<gene>
    <name evidence="4" type="ORF">EDD77_12049</name>
</gene>
<keyword evidence="2 4" id="KW-0808">Transferase</keyword>
<accession>A0A4R1QN55</accession>
<feature type="domain" description="Glycosyltransferase 2-like" evidence="3">
    <location>
        <begin position="5"/>
        <end position="115"/>
    </location>
</feature>
<evidence type="ECO:0000256" key="2">
    <source>
        <dbReference type="ARBA" id="ARBA00022679"/>
    </source>
</evidence>